<name>A0A0X8JRL9_9BACT</name>
<dbReference type="Pfam" id="PF00582">
    <property type="entry name" value="Usp"/>
    <property type="match status" value="1"/>
</dbReference>
<comment type="similarity">
    <text evidence="1">Belongs to the universal stress protein A family.</text>
</comment>
<dbReference type="KEGG" id="doa:AXF15_11225"/>
<protein>
    <recommendedName>
        <fullName evidence="2">UspA domain-containing protein</fullName>
    </recommendedName>
</protein>
<gene>
    <name evidence="3" type="ORF">AXF15_11225</name>
</gene>
<dbReference type="InterPro" id="IPR006016">
    <property type="entry name" value="UspA"/>
</dbReference>
<dbReference type="CDD" id="cd00293">
    <property type="entry name" value="USP-like"/>
    <property type="match status" value="1"/>
</dbReference>
<dbReference type="SUPFAM" id="SSF52402">
    <property type="entry name" value="Adenine nucleotide alpha hydrolases-like"/>
    <property type="match status" value="2"/>
</dbReference>
<dbReference type="AlphaFoldDB" id="A0A0X8JRL9"/>
<dbReference type="PANTHER" id="PTHR46268">
    <property type="entry name" value="STRESS RESPONSE PROTEIN NHAX"/>
    <property type="match status" value="1"/>
</dbReference>
<sequence>MPARLADMKTFGEDAMDRHVLLTISDDVSSLQAVRFTAGYFTGASRLLLTLLYIASNPKAGLPESEIIHNHNSLNQRTAQAKARAQAVLDKAEELLLLKHFPADRIHKKIAFKQLGTATDIIQESISGMYDAVVLGRRGLSRLEEFISGSVSREIFSAPMEVPLWICRRQERVNPHLLLCVDGSPSGRRCADHVGFMLREEARHRIDILHVATPGTGTAAGKILEEARCALEANGIAPERIGEKVIESPAAAKTILDQALTGGYGVVAAGRKTPDGAASTRITGSSSTVLLKSLDFAALWISA</sequence>
<evidence type="ECO:0000256" key="1">
    <source>
        <dbReference type="ARBA" id="ARBA00008791"/>
    </source>
</evidence>
<feature type="domain" description="UspA" evidence="2">
    <location>
        <begin position="18"/>
        <end position="155"/>
    </location>
</feature>
<keyword evidence="4" id="KW-1185">Reference proteome</keyword>
<dbReference type="Gene3D" id="3.40.50.620">
    <property type="entry name" value="HUPs"/>
    <property type="match status" value="2"/>
</dbReference>
<dbReference type="PANTHER" id="PTHR46268:SF6">
    <property type="entry name" value="UNIVERSAL STRESS PROTEIN UP12"/>
    <property type="match status" value="1"/>
</dbReference>
<proteinExistence type="inferred from homology"/>
<reference evidence="4" key="1">
    <citation type="submission" date="2016-02" db="EMBL/GenBank/DDBJ databases">
        <authorList>
            <person name="Holder M.E."/>
            <person name="Ajami N.J."/>
            <person name="Petrosino J.F."/>
        </authorList>
    </citation>
    <scope>NUCLEOTIDE SEQUENCE [LARGE SCALE GENOMIC DNA]</scope>
    <source>
        <strain evidence="4">DSM 12838</strain>
    </source>
</reference>
<dbReference type="EMBL" id="CP014230">
    <property type="protein sequence ID" value="AMD93615.1"/>
    <property type="molecule type" value="Genomic_DNA"/>
</dbReference>
<dbReference type="InterPro" id="IPR014729">
    <property type="entry name" value="Rossmann-like_a/b/a_fold"/>
</dbReference>
<evidence type="ECO:0000313" key="3">
    <source>
        <dbReference type="EMBL" id="AMD93615.1"/>
    </source>
</evidence>
<accession>A0A0X8JRL9</accession>
<dbReference type="Proteomes" id="UP000063964">
    <property type="component" value="Chromosome"/>
</dbReference>
<evidence type="ECO:0000313" key="4">
    <source>
        <dbReference type="Proteomes" id="UP000063964"/>
    </source>
</evidence>
<organism evidence="3 4">
    <name type="scientific">Desulfomicrobium orale DSM 12838</name>
    <dbReference type="NCBI Taxonomy" id="888061"/>
    <lineage>
        <taxon>Bacteria</taxon>
        <taxon>Pseudomonadati</taxon>
        <taxon>Thermodesulfobacteriota</taxon>
        <taxon>Desulfovibrionia</taxon>
        <taxon>Desulfovibrionales</taxon>
        <taxon>Desulfomicrobiaceae</taxon>
        <taxon>Desulfomicrobium</taxon>
    </lineage>
</organism>
<evidence type="ECO:0000259" key="2">
    <source>
        <dbReference type="Pfam" id="PF00582"/>
    </source>
</evidence>
<dbReference type="STRING" id="888061.AXF15_11225"/>